<dbReference type="Proteomes" id="UP000294752">
    <property type="component" value="Unassembled WGS sequence"/>
</dbReference>
<comment type="caution">
    <text evidence="1">The sequence shown here is derived from an EMBL/GenBank/DDBJ whole genome shotgun (WGS) entry which is preliminary data.</text>
</comment>
<dbReference type="RefSeq" id="WP_133641072.1">
    <property type="nucleotide sequence ID" value="NZ_SNZV01000006.1"/>
</dbReference>
<evidence type="ECO:0000313" key="1">
    <source>
        <dbReference type="EMBL" id="TDS12459.1"/>
    </source>
</evidence>
<keyword evidence="2" id="KW-1185">Reference proteome</keyword>
<sequence length="131" mass="15758">MTIISREIEIQDKLSNIFEELMDRKELIHDELVQSRQSYTQICDKHIFSGFSSETEWINATEHHEQKFREYDVHCYLVDVLSDYRDIEGYFPEYIDMLANVETIMLRFAREEQYEISAIIKLWLGKLIKSL</sequence>
<dbReference type="OrthoDB" id="709238at2"/>
<gene>
    <name evidence="1" type="ORF">B0I21_106318</name>
</gene>
<evidence type="ECO:0000313" key="2">
    <source>
        <dbReference type="Proteomes" id="UP000294752"/>
    </source>
</evidence>
<dbReference type="AlphaFoldDB" id="A0A4R7CVK4"/>
<name>A0A4R7CVK4_9SPHI</name>
<reference evidence="1 2" key="1">
    <citation type="submission" date="2019-03" db="EMBL/GenBank/DDBJ databases">
        <title>Genomic Encyclopedia of Type Strains, Phase III (KMG-III): the genomes of soil and plant-associated and newly described type strains.</title>
        <authorList>
            <person name="Whitman W."/>
        </authorList>
    </citation>
    <scope>NUCLEOTIDE SEQUENCE [LARGE SCALE GENOMIC DNA]</scope>
    <source>
        <strain evidence="1 2">CGMCC 1.12801</strain>
    </source>
</reference>
<protein>
    <submittedName>
        <fullName evidence="1">Uncharacterized protein</fullName>
    </submittedName>
</protein>
<proteinExistence type="predicted"/>
<accession>A0A4R7CVK4</accession>
<organism evidence="1 2">
    <name type="scientific">Sphingobacterium paludis</name>
    <dbReference type="NCBI Taxonomy" id="1476465"/>
    <lineage>
        <taxon>Bacteria</taxon>
        <taxon>Pseudomonadati</taxon>
        <taxon>Bacteroidota</taxon>
        <taxon>Sphingobacteriia</taxon>
        <taxon>Sphingobacteriales</taxon>
        <taxon>Sphingobacteriaceae</taxon>
        <taxon>Sphingobacterium</taxon>
    </lineage>
</organism>
<dbReference type="EMBL" id="SNZV01000006">
    <property type="protein sequence ID" value="TDS12459.1"/>
    <property type="molecule type" value="Genomic_DNA"/>
</dbReference>